<protein>
    <submittedName>
        <fullName evidence="3">Uncharacterized protein</fullName>
    </submittedName>
</protein>
<sequence>MFLIFLAVFLISLFDAKNGQTVWHHDETNFLIMHDFLNSLFQCFFLSLSLSFLHAFSLSLSLSLIFHLFLSVDIADVNSFYIVVIKILTIVIIISTIQAGIYRCVFAYFLCAPHACQSCNIVSSLQCPQNRVKC</sequence>
<comment type="caution">
    <text evidence="3">The sequence shown here is derived from an EMBL/GenBank/DDBJ whole genome shotgun (WGS) entry which is preliminary data.</text>
</comment>
<dbReference type="EMBL" id="JADYXP020000012">
    <property type="protein sequence ID" value="KAL0113020.1"/>
    <property type="molecule type" value="Genomic_DNA"/>
</dbReference>
<keyword evidence="1" id="KW-1133">Transmembrane helix</keyword>
<feature type="signal peptide" evidence="2">
    <location>
        <begin position="1"/>
        <end position="19"/>
    </location>
</feature>
<keyword evidence="2" id="KW-0732">Signal</keyword>
<keyword evidence="4" id="KW-1185">Reference proteome</keyword>
<feature type="chain" id="PRO_5043901324" evidence="2">
    <location>
        <begin position="20"/>
        <end position="134"/>
    </location>
</feature>
<dbReference type="Proteomes" id="UP001430953">
    <property type="component" value="Unassembled WGS sequence"/>
</dbReference>
<feature type="transmembrane region" description="Helical" evidence="1">
    <location>
        <begin position="80"/>
        <end position="101"/>
    </location>
</feature>
<evidence type="ECO:0000313" key="4">
    <source>
        <dbReference type="Proteomes" id="UP001430953"/>
    </source>
</evidence>
<reference evidence="3 4" key="1">
    <citation type="submission" date="2023-03" db="EMBL/GenBank/DDBJ databases">
        <title>High recombination rates correlate with genetic variation in Cardiocondyla obscurior ants.</title>
        <authorList>
            <person name="Errbii M."/>
        </authorList>
    </citation>
    <scope>NUCLEOTIDE SEQUENCE [LARGE SCALE GENOMIC DNA]</scope>
    <source>
        <strain evidence="3">Alpha-2009</strain>
        <tissue evidence="3">Whole body</tissue>
    </source>
</reference>
<evidence type="ECO:0000256" key="2">
    <source>
        <dbReference type="SAM" id="SignalP"/>
    </source>
</evidence>
<evidence type="ECO:0000313" key="3">
    <source>
        <dbReference type="EMBL" id="KAL0113020.1"/>
    </source>
</evidence>
<feature type="transmembrane region" description="Helical" evidence="1">
    <location>
        <begin position="43"/>
        <end position="68"/>
    </location>
</feature>
<dbReference type="AlphaFoldDB" id="A0AAW2FD99"/>
<accession>A0AAW2FD99</accession>
<keyword evidence="1" id="KW-0812">Transmembrane</keyword>
<keyword evidence="1" id="KW-0472">Membrane</keyword>
<proteinExistence type="predicted"/>
<gene>
    <name evidence="3" type="ORF">PUN28_012332</name>
</gene>
<evidence type="ECO:0000256" key="1">
    <source>
        <dbReference type="SAM" id="Phobius"/>
    </source>
</evidence>
<name>A0AAW2FD99_9HYME</name>
<organism evidence="3 4">
    <name type="scientific">Cardiocondyla obscurior</name>
    <dbReference type="NCBI Taxonomy" id="286306"/>
    <lineage>
        <taxon>Eukaryota</taxon>
        <taxon>Metazoa</taxon>
        <taxon>Ecdysozoa</taxon>
        <taxon>Arthropoda</taxon>
        <taxon>Hexapoda</taxon>
        <taxon>Insecta</taxon>
        <taxon>Pterygota</taxon>
        <taxon>Neoptera</taxon>
        <taxon>Endopterygota</taxon>
        <taxon>Hymenoptera</taxon>
        <taxon>Apocrita</taxon>
        <taxon>Aculeata</taxon>
        <taxon>Formicoidea</taxon>
        <taxon>Formicidae</taxon>
        <taxon>Myrmicinae</taxon>
        <taxon>Cardiocondyla</taxon>
    </lineage>
</organism>